<organism evidence="1 2">
    <name type="scientific">Alicyclobacillus acidocaldarius (strain Tc-4-1)</name>
    <name type="common">Bacillus acidocaldarius</name>
    <dbReference type="NCBI Taxonomy" id="1048834"/>
    <lineage>
        <taxon>Bacteria</taxon>
        <taxon>Bacillati</taxon>
        <taxon>Bacillota</taxon>
        <taxon>Bacilli</taxon>
        <taxon>Bacillales</taxon>
        <taxon>Alicyclobacillaceae</taxon>
        <taxon>Alicyclobacillus</taxon>
    </lineage>
</organism>
<reference evidence="1 2" key="1">
    <citation type="journal article" date="2011" name="J. Bacteriol.">
        <title>Complete Genome Sequence of Alicyclobacillus acidocaldarius Strain Tc-4-1.</title>
        <authorList>
            <person name="Chen Y."/>
            <person name="He Y."/>
            <person name="Zhang B."/>
            <person name="Yang J."/>
            <person name="Li W."/>
            <person name="Dong Z."/>
            <person name="Hu S."/>
        </authorList>
    </citation>
    <scope>NUCLEOTIDE SEQUENCE [LARGE SCALE GENOMIC DNA]</scope>
    <source>
        <strain evidence="1 2">Tc-4-1</strain>
    </source>
</reference>
<dbReference type="PATRIC" id="fig|1048834.4.peg.38"/>
<evidence type="ECO:0000313" key="1">
    <source>
        <dbReference type="EMBL" id="AEJ42026.1"/>
    </source>
</evidence>
<reference evidence="2" key="2">
    <citation type="submission" date="2011-06" db="EMBL/GenBank/DDBJ databases">
        <title>The complete genome sequence of Alicyclobacillus acidocaldarius sp. Tc-4-1.</title>
        <authorList>
            <person name="Chen Y."/>
            <person name="He Y."/>
            <person name="Dong Z."/>
            <person name="Hu S."/>
        </authorList>
    </citation>
    <scope>NUCLEOTIDE SEQUENCE [LARGE SCALE GENOMIC DNA]</scope>
    <source>
        <strain evidence="2">Tc-4-1</strain>
    </source>
</reference>
<dbReference type="EMBL" id="CP002902">
    <property type="protein sequence ID" value="AEJ42026.1"/>
    <property type="molecule type" value="Genomic_DNA"/>
</dbReference>
<dbReference type="AlphaFoldDB" id="F8IHQ9"/>
<sequence>MNPLENGSDQRKHLLLSAFPCSEPFDAHSTLVDESPVSICWISTWIRVHVAQRN</sequence>
<name>F8IHQ9_ALIAT</name>
<proteinExistence type="predicted"/>
<accession>F8IHQ9</accession>
<evidence type="ECO:0000313" key="2">
    <source>
        <dbReference type="Proteomes" id="UP000000292"/>
    </source>
</evidence>
<protein>
    <submittedName>
        <fullName evidence="1">Uncharacterized protein</fullName>
    </submittedName>
</protein>
<dbReference type="KEGG" id="aad:TC41_0046"/>
<gene>
    <name evidence="1" type="ordered locus">TC41_0046</name>
</gene>
<dbReference type="Proteomes" id="UP000000292">
    <property type="component" value="Chromosome"/>
</dbReference>
<dbReference type="HOGENOM" id="CLU_3039713_0_0_9"/>